<dbReference type="PROSITE" id="PS51038">
    <property type="entry name" value="BAH"/>
    <property type="match status" value="1"/>
</dbReference>
<feature type="compositionally biased region" description="Polar residues" evidence="1">
    <location>
        <begin position="463"/>
        <end position="473"/>
    </location>
</feature>
<protein>
    <submittedName>
        <fullName evidence="4">Uncharacterized protein wge isoform X1</fullName>
    </submittedName>
</protein>
<feature type="compositionally biased region" description="Basic and acidic residues" evidence="1">
    <location>
        <begin position="2144"/>
        <end position="2154"/>
    </location>
</feature>
<dbReference type="CDD" id="cd04714">
    <property type="entry name" value="BAH_BAHCC1"/>
    <property type="match status" value="1"/>
</dbReference>
<keyword evidence="3" id="KW-1185">Reference proteome</keyword>
<dbReference type="Gene3D" id="2.30.30.490">
    <property type="match status" value="1"/>
</dbReference>
<feature type="compositionally biased region" description="Acidic residues" evidence="1">
    <location>
        <begin position="1374"/>
        <end position="1386"/>
    </location>
</feature>
<feature type="region of interest" description="Disordered" evidence="1">
    <location>
        <begin position="44"/>
        <end position="63"/>
    </location>
</feature>
<dbReference type="SMART" id="SM00439">
    <property type="entry name" value="BAH"/>
    <property type="match status" value="1"/>
</dbReference>
<dbReference type="GO" id="GO:0003682">
    <property type="term" value="F:chromatin binding"/>
    <property type="evidence" value="ECO:0007669"/>
    <property type="project" value="InterPro"/>
</dbReference>
<feature type="region of interest" description="Disordered" evidence="1">
    <location>
        <begin position="1988"/>
        <end position="2154"/>
    </location>
</feature>
<dbReference type="OrthoDB" id="6426227at2759"/>
<dbReference type="Pfam" id="PF21744">
    <property type="entry name" value="BAHCC1-like_Tudor"/>
    <property type="match status" value="1"/>
</dbReference>
<accession>A0A9R1TKY1</accession>
<feature type="region of interest" description="Disordered" evidence="1">
    <location>
        <begin position="884"/>
        <end position="904"/>
    </location>
</feature>
<evidence type="ECO:0000313" key="4">
    <source>
        <dbReference type="RefSeq" id="XP_011310743.1"/>
    </source>
</evidence>
<feature type="region of interest" description="Disordered" evidence="1">
    <location>
        <begin position="462"/>
        <end position="491"/>
    </location>
</feature>
<dbReference type="GeneID" id="105271105"/>
<feature type="compositionally biased region" description="Polar residues" evidence="1">
    <location>
        <begin position="1089"/>
        <end position="1109"/>
    </location>
</feature>
<name>A0A9R1TKY1_9HYME</name>
<dbReference type="InterPro" id="IPR052429">
    <property type="entry name" value="BAH_domain_protein"/>
</dbReference>
<dbReference type="InterPro" id="IPR056841">
    <property type="entry name" value="TNRC18_BAHCC1-like_SH3"/>
</dbReference>
<sequence length="2323" mass="252121">MLVPPVAQGGTGGRPGCDTGGRGTQSSVPGGTATLWPLAPAQPNLTANQQSQPTPPLAATPAPAHNQGVNRYELYSLFPGGGAGSYVAATPGTPAATPARAYHATTHKERTVSESVFSAAVGVGVGGYTWGAPTPPPGSPYSPVPVTQLELLAKNLANLAPHHAQQPLSLQGLGVNVGASLHHAQHTTQHTLNLAGLHHLHQGESTMTTTSATSFTSKYMDERTLTLGGLHQGTFPPQLSLVTAGTPTLTINSFSSPNTPASVISPSTGVILHDYQSPGAGVSPVGNCQSSLLNGASLPSATACTVSTVLVQGGQTANTFVQSTTKKRESIVTAQAQTIKVENKTSRQSCVCKSSNATGKTKIVHSEAGCSRTLPVVSSWNGQDSPSYQNTGSQSIATNLVKREPLTTVPCQVAEVSTSLHATTTAVKIEPLPTKSENGIVVSTAASGIPVGIAVARQRLQHQETSSTSMRNVSLSHHTSHHASYHHFPDSLGSTTAMTVGGTTLLHCGSGGDDRPAHLAIPPGAIAPSVNATLGSTLNPNSLGGLASIGPSAHSATTAGSTASPATWPPTLWQYPTAAMPALEPVGFPQLGVGLQGGLQLVRDPSTGHLLLIHAAAEQLQQAVVWPNYPHHNGPNVGAPSPLLLPPPPPPSLQLLSDMNGARLVLTENKRKTQNNVPIVKIEADCGTTPTTTIIASAEPSKALQTMTTMTGPLVPDTPLLTTLHYYPHAPALVQISQSESTQCRTQRNSFISKATSPVSCLTPPPEVTPSQPIETSESTLIGVQDASNQTDAPETDEEHIPVVDGVVKQELSTSTNQQLVFGTFNVVSSSIEKPQAYSLISKSDKSEMTVKVSAVIKDTLKTEVVSSVDQTIERVVSRLSHVEADTDEAESLTTDNDNEDRPSRMGAKMIEITEENCDSFHENLEFFGRRRDPLEQHKRPQFSEELLNKEKLLEEKRRDIQLNTQMEEESHQAVSSSLGNIQTESLKVNIPRLVSTSEETQPPTVDSSSPCDRTPHPQITVKSFDMPSIDCEDYTDVEVNPARAVKREAEEATPNGPSLPEKPIKKQCVEKCHPGIENVVEKLKKNAAAQQEHQQPSISQHGDQSTVNPIGPRRLENGLKKHILRSCKIASTSESINDDNKDTSCSRVSAGLIVKSLSDNNNDFTSSNNNFKETEVRGLKTEKVSPSTTPTVAIEGTKVSASSSKSSGITQDSQKKSKSSGKSKPNLDLSGLELLSNSILQLEHLKPGAVSESESEKSPTKETPQALQTESNNNNVDSPLGLLCALAEQRFMEEVGDDQRTVKRATTLENSEEISRAGRLLMNLGKVPSFDADRKKLEKRKHSCEDILYAFNKKWRSDFSGGNQRNSDKNGDDGDADNDLTDSDNENGKSLELSKLRLAIAESVEMNGKSSGCKVPGDRPSEASPADANMKSSSNVNDGQPMGPQLSHRKDDRRIPPKLRTKSTDYEVCNVKNINRENESEGSFESSLSPNVLGIPRCNLNLVKLVEQRSHIKLLDSIPSIPIPVAPAASPITVLDNKILSEDEDKNPVSTGYETSSPVPTASSLSSASKKRKVGRPRKLMCTSGSVRHLTETIVAKKSKSKNSVVGYLLSSKSRHLQNKLNGKAGYTPVPFKSGLSASKGMTKSHKITKSKVKPVKQTPLHNKNVISSIIAEKAKLSQEARLEKVVKLKPKLKAEAKLKEWSSDGADQSEWRCTIEDTTPELVQPPQVEQQSPAPAEDSKSTEQVPQPSEDEGLENYERCKKKKRKSSCSSPSRRKSGDHDKKESKRRKSSDCKECKECARAAKVEKAERIESIVNRCKLTSAHLAIDQLRVLTAMGGLFYAGRLSAVQAPDVYAITLDGERGNRPHIHSREEILQDAIVEICPTSTKELSPGTRLCAYWSQQYRCLYPGTSVEPSEPDSDLDDKFVSVEFDDGDSGRIALDDIRLLQPDYPVVEYDPNPLLSLGKRRRQISTSTDDKRDIHIVKTPSDVTSKSPGNPKSDDAREIDGRTIDEYRERKRLKKRRRDKLKRLQEIQEGKRKHRRHKCCEEHRKHKHRKHRKHKHRHSHHGSYSDGSHMSGGESCSGQKSEEEASRVSPLGEEGEIVVEPPQPIPGVTDDQPAPEEKSDKPDKGKKGERRGKARERQESVESRSKIAAFLPARQLWGWSGKGYRRPGAKGRAKKQFFKAIQRGSEAIQIGDSAVFLSTGRPDRPYIGRIESMWETSSSNMIVKVKWFYHPEETVGCPSNLKYPGALFESPHMDENDVQTISHKCEVLPLQEYTEKLGKEPHRYLTIYDNNDIYYLAGYYDPTTYLLTMQPGVV</sequence>
<evidence type="ECO:0000313" key="3">
    <source>
        <dbReference type="Proteomes" id="UP000694866"/>
    </source>
</evidence>
<dbReference type="Proteomes" id="UP000694866">
    <property type="component" value="Unplaced"/>
</dbReference>
<feature type="compositionally biased region" description="Gly residues" evidence="1">
    <location>
        <begin position="9"/>
        <end position="23"/>
    </location>
</feature>
<feature type="compositionally biased region" description="Basic and acidic residues" evidence="1">
    <location>
        <begin position="2001"/>
        <end position="2018"/>
    </location>
</feature>
<feature type="region of interest" description="Disordered" evidence="1">
    <location>
        <begin position="1359"/>
        <end position="1392"/>
    </location>
</feature>
<dbReference type="PANTHER" id="PTHR12505:SF24">
    <property type="entry name" value="PROTEIN WINGED EYE"/>
    <property type="match status" value="1"/>
</dbReference>
<feature type="region of interest" description="Disordered" evidence="1">
    <location>
        <begin position="1721"/>
        <end position="1789"/>
    </location>
</feature>
<feature type="region of interest" description="Disordered" evidence="1">
    <location>
        <begin position="1176"/>
        <end position="1229"/>
    </location>
</feature>
<feature type="region of interest" description="Disordered" evidence="1">
    <location>
        <begin position="995"/>
        <end position="1023"/>
    </location>
</feature>
<proteinExistence type="predicted"/>
<feature type="domain" description="BAH" evidence="2">
    <location>
        <begin position="2195"/>
        <end position="2320"/>
    </location>
</feature>
<dbReference type="Pfam" id="PF01426">
    <property type="entry name" value="BAH"/>
    <property type="match status" value="1"/>
</dbReference>
<feature type="compositionally biased region" description="Basic residues" evidence="1">
    <location>
        <begin position="1570"/>
        <end position="1580"/>
    </location>
</feature>
<feature type="compositionally biased region" description="Basic residues" evidence="1">
    <location>
        <begin position="2019"/>
        <end position="2030"/>
    </location>
</feature>
<feature type="compositionally biased region" description="Polar residues" evidence="1">
    <location>
        <begin position="1990"/>
        <end position="1999"/>
    </location>
</feature>
<gene>
    <name evidence="4" type="primary">wge</name>
</gene>
<dbReference type="RefSeq" id="XP_011310743.1">
    <property type="nucleotide sequence ID" value="XM_011312441.1"/>
</dbReference>
<feature type="compositionally biased region" description="Basic residues" evidence="1">
    <location>
        <begin position="2040"/>
        <end position="2070"/>
    </location>
</feature>
<dbReference type="Pfam" id="PF24912">
    <property type="entry name" value="SH3_TNRC18"/>
    <property type="match status" value="1"/>
</dbReference>
<dbReference type="PANTHER" id="PTHR12505">
    <property type="entry name" value="PHD FINGER TRANSCRIPTION FACTOR"/>
    <property type="match status" value="1"/>
</dbReference>
<evidence type="ECO:0000259" key="2">
    <source>
        <dbReference type="PROSITE" id="PS51038"/>
    </source>
</evidence>
<feature type="compositionally biased region" description="Low complexity" evidence="1">
    <location>
        <begin position="1726"/>
        <end position="1738"/>
    </location>
</feature>
<feature type="region of interest" description="Disordered" evidence="1">
    <location>
        <begin position="1544"/>
        <end position="1580"/>
    </location>
</feature>
<dbReference type="InterPro" id="IPR001025">
    <property type="entry name" value="BAH_dom"/>
</dbReference>
<feature type="region of interest" description="Disordered" evidence="1">
    <location>
        <begin position="1247"/>
        <end position="1276"/>
    </location>
</feature>
<feature type="region of interest" description="Disordered" evidence="1">
    <location>
        <begin position="1407"/>
        <end position="1458"/>
    </location>
</feature>
<dbReference type="CTD" id="42687"/>
<organism evidence="3 4">
    <name type="scientific">Fopius arisanus</name>
    <dbReference type="NCBI Taxonomy" id="64838"/>
    <lineage>
        <taxon>Eukaryota</taxon>
        <taxon>Metazoa</taxon>
        <taxon>Ecdysozoa</taxon>
        <taxon>Arthropoda</taxon>
        <taxon>Hexapoda</taxon>
        <taxon>Insecta</taxon>
        <taxon>Pterygota</taxon>
        <taxon>Neoptera</taxon>
        <taxon>Endopterygota</taxon>
        <taxon>Hymenoptera</taxon>
        <taxon>Apocrita</taxon>
        <taxon>Ichneumonoidea</taxon>
        <taxon>Braconidae</taxon>
        <taxon>Opiinae</taxon>
        <taxon>Fopius</taxon>
    </lineage>
</organism>
<dbReference type="InterPro" id="IPR048924">
    <property type="entry name" value="BAHCC1-like_Tudor"/>
</dbReference>
<feature type="compositionally biased region" description="Basic and acidic residues" evidence="1">
    <location>
        <begin position="2124"/>
        <end position="2135"/>
    </location>
</feature>
<feature type="region of interest" description="Disordered" evidence="1">
    <location>
        <begin position="1087"/>
        <end position="1119"/>
    </location>
</feature>
<feature type="region of interest" description="Disordered" evidence="1">
    <location>
        <begin position="1"/>
        <end position="38"/>
    </location>
</feature>
<feature type="compositionally biased region" description="Basic and acidic residues" evidence="1">
    <location>
        <begin position="1778"/>
        <end position="1789"/>
    </location>
</feature>
<evidence type="ECO:0000256" key="1">
    <source>
        <dbReference type="SAM" id="MobiDB-lite"/>
    </source>
</evidence>
<feature type="compositionally biased region" description="Polar residues" evidence="1">
    <location>
        <begin position="1266"/>
        <end position="1276"/>
    </location>
</feature>
<dbReference type="KEGG" id="fas:105271105"/>
<feature type="compositionally biased region" description="Polar residues" evidence="1">
    <location>
        <begin position="995"/>
        <end position="1012"/>
    </location>
</feature>
<feature type="compositionally biased region" description="Low complexity" evidence="1">
    <location>
        <begin position="1556"/>
        <end position="1569"/>
    </location>
</feature>
<dbReference type="InterPro" id="IPR043151">
    <property type="entry name" value="BAH_sf"/>
</dbReference>
<feature type="compositionally biased region" description="Low complexity" evidence="1">
    <location>
        <begin position="2071"/>
        <end position="2082"/>
    </location>
</feature>
<feature type="compositionally biased region" description="Basic residues" evidence="1">
    <location>
        <begin position="1762"/>
        <end position="1777"/>
    </location>
</feature>
<reference evidence="4" key="1">
    <citation type="submission" date="2025-08" db="UniProtKB">
        <authorList>
            <consortium name="RefSeq"/>
        </authorList>
    </citation>
    <scope>IDENTIFICATION</scope>
    <source>
        <strain evidence="4">USDA-PBARC FA_bdor</strain>
        <tissue evidence="4">Whole organism</tissue>
    </source>
</reference>